<dbReference type="SMART" id="SM00486">
    <property type="entry name" value="POLBc"/>
    <property type="match status" value="1"/>
</dbReference>
<accession>A0ABD1F575</accession>
<evidence type="ECO:0000313" key="19">
    <source>
        <dbReference type="Proteomes" id="UP001566132"/>
    </source>
</evidence>
<keyword evidence="5 12" id="KW-0235">DNA replication</keyword>
<dbReference type="PROSITE" id="PS00116">
    <property type="entry name" value="DNA_POLYMERASE_B"/>
    <property type="match status" value="1"/>
</dbReference>
<dbReference type="PANTHER" id="PTHR45861:SF1">
    <property type="entry name" value="DNA POLYMERASE ALPHA CATALYTIC SUBUNIT"/>
    <property type="match status" value="1"/>
</dbReference>
<dbReference type="Pfam" id="PF03104">
    <property type="entry name" value="DNA_pol_B_exo1"/>
    <property type="match status" value="1"/>
</dbReference>
<evidence type="ECO:0000256" key="13">
    <source>
        <dbReference type="SAM" id="MobiDB-lite"/>
    </source>
</evidence>
<comment type="caution">
    <text evidence="18">The sequence shown here is derived from an EMBL/GenBank/DDBJ whole genome shotgun (WGS) entry which is preliminary data.</text>
</comment>
<evidence type="ECO:0000259" key="17">
    <source>
        <dbReference type="Pfam" id="PF12254"/>
    </source>
</evidence>
<dbReference type="Gene3D" id="1.10.3200.20">
    <property type="entry name" value="DNA Polymerase alpha, zinc finger"/>
    <property type="match status" value="1"/>
</dbReference>
<dbReference type="Pfam" id="PF00136">
    <property type="entry name" value="DNA_pol_B"/>
    <property type="match status" value="1"/>
</dbReference>
<dbReference type="GO" id="GO:0005658">
    <property type="term" value="C:alpha DNA polymerase:primase complex"/>
    <property type="evidence" value="ECO:0007669"/>
    <property type="project" value="UniProtKB-ARBA"/>
</dbReference>
<reference evidence="18 19" key="1">
    <citation type="submission" date="2024-05" db="EMBL/GenBank/DDBJ databases">
        <title>Genetic variation in Jamaican populations of the coffee berry borer (Hypothenemus hampei).</title>
        <authorList>
            <person name="Errbii M."/>
            <person name="Myrie A."/>
        </authorList>
    </citation>
    <scope>NUCLEOTIDE SEQUENCE [LARGE SCALE GENOMIC DNA]</scope>
    <source>
        <strain evidence="18">JA-Hopewell-2020-01-JO</strain>
        <tissue evidence="18">Whole body</tissue>
    </source>
</reference>
<feature type="compositionally biased region" description="Basic and acidic residues" evidence="13">
    <location>
        <begin position="7"/>
        <end position="20"/>
    </location>
</feature>
<dbReference type="GO" id="GO:0003887">
    <property type="term" value="F:DNA-directed DNA polymerase activity"/>
    <property type="evidence" value="ECO:0007669"/>
    <property type="project" value="UniProtKB-KW"/>
</dbReference>
<dbReference type="InterPro" id="IPR006133">
    <property type="entry name" value="DNA-dir_DNA_pol_B_exonuc"/>
</dbReference>
<dbReference type="InterPro" id="IPR012337">
    <property type="entry name" value="RNaseH-like_sf"/>
</dbReference>
<dbReference type="Gene3D" id="2.40.50.730">
    <property type="match status" value="1"/>
</dbReference>
<keyword evidence="4 12" id="KW-0548">Nucleotidyltransferase</keyword>
<dbReference type="InterPro" id="IPR015088">
    <property type="entry name" value="Znf_DNA-dir_DNA_pol_B_alpha"/>
</dbReference>
<dbReference type="Gene3D" id="1.10.132.60">
    <property type="entry name" value="DNA polymerase family B, C-terminal domain"/>
    <property type="match status" value="1"/>
</dbReference>
<dbReference type="Gene3D" id="3.30.70.2820">
    <property type="match status" value="1"/>
</dbReference>
<comment type="similarity">
    <text evidence="2 12">Belongs to the DNA polymerase type-B family.</text>
</comment>
<proteinExistence type="inferred from homology"/>
<dbReference type="InterPro" id="IPR045846">
    <property type="entry name" value="POLBc_alpha"/>
</dbReference>
<gene>
    <name evidence="18" type="ORF">ABEB36_002186</name>
</gene>
<organism evidence="18 19">
    <name type="scientific">Hypothenemus hampei</name>
    <name type="common">Coffee berry borer</name>
    <dbReference type="NCBI Taxonomy" id="57062"/>
    <lineage>
        <taxon>Eukaryota</taxon>
        <taxon>Metazoa</taxon>
        <taxon>Ecdysozoa</taxon>
        <taxon>Arthropoda</taxon>
        <taxon>Hexapoda</taxon>
        <taxon>Insecta</taxon>
        <taxon>Pterygota</taxon>
        <taxon>Neoptera</taxon>
        <taxon>Endopterygota</taxon>
        <taxon>Coleoptera</taxon>
        <taxon>Polyphaga</taxon>
        <taxon>Cucujiformia</taxon>
        <taxon>Curculionidae</taxon>
        <taxon>Scolytinae</taxon>
        <taxon>Hypothenemus</taxon>
    </lineage>
</organism>
<evidence type="ECO:0000259" key="15">
    <source>
        <dbReference type="Pfam" id="PF03104"/>
    </source>
</evidence>
<dbReference type="Pfam" id="PF08996">
    <property type="entry name" value="zf-DNA_Pol"/>
    <property type="match status" value="1"/>
</dbReference>
<dbReference type="PRINTS" id="PR00106">
    <property type="entry name" value="DNAPOLB"/>
</dbReference>
<dbReference type="Pfam" id="PF12254">
    <property type="entry name" value="DNA_pol_alpha_N"/>
    <property type="match status" value="1"/>
</dbReference>
<evidence type="ECO:0000256" key="12">
    <source>
        <dbReference type="RuleBase" id="RU000442"/>
    </source>
</evidence>
<dbReference type="InterPro" id="IPR043502">
    <property type="entry name" value="DNA/RNA_pol_sf"/>
</dbReference>
<keyword evidence="7" id="KW-0863">Zinc-finger</keyword>
<evidence type="ECO:0000313" key="18">
    <source>
        <dbReference type="EMBL" id="KAL1512623.1"/>
    </source>
</evidence>
<dbReference type="InterPro" id="IPR036397">
    <property type="entry name" value="RNaseH_sf"/>
</dbReference>
<dbReference type="SUPFAM" id="SSF56672">
    <property type="entry name" value="DNA/RNA polymerases"/>
    <property type="match status" value="1"/>
</dbReference>
<keyword evidence="19" id="KW-1185">Reference proteome</keyword>
<dbReference type="InterPro" id="IPR023211">
    <property type="entry name" value="DNA_pol_palm_dom_sf"/>
</dbReference>
<keyword evidence="10 12" id="KW-0238">DNA-binding</keyword>
<feature type="domain" description="DNA polymerase alpha catalytic subunit N-terminal" evidence="17">
    <location>
        <begin position="25"/>
        <end position="85"/>
    </location>
</feature>
<keyword evidence="3 12" id="KW-0808">Transferase</keyword>
<evidence type="ECO:0000256" key="3">
    <source>
        <dbReference type="ARBA" id="ARBA00022679"/>
    </source>
</evidence>
<dbReference type="Gene3D" id="3.90.1600.10">
    <property type="entry name" value="Palm domain of DNA polymerase"/>
    <property type="match status" value="2"/>
</dbReference>
<keyword evidence="9 12" id="KW-0239">DNA-directed DNA polymerase</keyword>
<dbReference type="InterPro" id="IPR006134">
    <property type="entry name" value="DNA-dir_DNA_pol_B_multi_dom"/>
</dbReference>
<sequence length="1423" mass="163753">MGDDCGENSRKRQKRDSSYKSKAFEKFKQIRDGTRNKYEAEEVDNVYETVDEKEYLKRVLNRQNDNWIEDDGNSGYVEDGREIFDDDLDVEAISQAKSKGHGVKRKKNVSNHVSKGTVKQMFSNLGTKKKEETQIGHDNVLDELLDEIEQSPLSSESTEIKPFIPRKQIVKSYLKKLEHQTEHIPKNKVENTIELEPSLEKTAKIPTEMKMTKEETTTSEKKTIDLDVEQEFPDDLDLTSMIEETYDDDNELIGKKDDNIKLPKNEIETATDFSQFSLKLSDDFLANINHDEFEQMDIADPFVDNGSDQEVFRFFWLDAYEDPEKHKGTVFFFGKTYCKQSKKFVSCCVAVQNITRQIFLLPRPTLLDEQGQPTDIPVTYKHLYEEFSTLISDKFNIKGFKTRLVQKKYAFDPSVPLDSDYLEVRYPASSPKIDMGSLSKQPKSFLRIFGTNTPFLDQVLIDAKLKGPCWLDIKQPLVNNNPISWCKYEIHCTSLIKLVKVDENLDPPPLTIISINFRFATNKVKNQNEILMVSCVTQTKYFFNKPPPNPLFDQHFCVILTSPKHQLPINIYEHLKNYKGTRVQKMDSEKALLNFLSAQFHKIDPDIVVGHDLQGFQIDVLAKRLAQTNSISFNKFTRLKRAQKYVTNSQFFIGRLVADIKVSAKELIKARTYDLASLCQQILKIPENPLIDLQADEVIKMYQNGPDIVRLVNCTMENSAYILKILYELNVIPLALQITTISGYIMSRTLFGGRAQRNEYLLMHAFAEKGFIVPEKRKFKSNEDNGDDGGVHVKKKASYSGGLVLEPKVGFYDKLTLLMDFNSLYPSIIQEYNVCFTTLSYPENDNETIQPRPDLPPGILPIEIKKLVDSRRQVKNLMANPELPPELKMQYHIRQMALKLTANSMYGCLGFTQSRFYAKHLAAFITSKGREILISTKELVEKMNLDVVYGDTDSIMIQTNMTELDQVYKLGQKIKQEVNKLYKTVELDMDNVFKYLLLLKKKKYAAITLNKGPDGKIKEEKELKGLDIVRRDWSELVSGVGNSILDQIFTDQSEDDRILNILNYLKKITEDLNEGRVPLQLLIITKQLTKDPRQYPNVQSLPHVQVALRCNNQGGHFRAGDTIPYVICEDGTTNSATQRAYHPDELNKHENLKIDVNYYLAQQLHPVIMRICEPIDGIDAHQIAECLGLDPKAYKTKLYGGMIKKDDDVTGQNITQPNIKFKDVENFTFKCRCCHEQNTVDGPLRVSDNCWVLAKCVNKKCTMKPVEYLFSIKNQLYRVINAYIMRCLKNKLICEDPTCKYEMAHLPKKFRGKNPTCPRCLRSWLQKEYSDKDLYYQLTYLSHIFDISQVEKRPHLDDYLFNAYENLKELAAKYVNASDYGIIDLGETFEALMGKKTTASTKASLEATIDTPQTFDFESDVEF</sequence>
<dbReference type="GO" id="GO:0006270">
    <property type="term" value="P:DNA replication initiation"/>
    <property type="evidence" value="ECO:0007669"/>
    <property type="project" value="UniProtKB-ARBA"/>
</dbReference>
<evidence type="ECO:0000256" key="11">
    <source>
        <dbReference type="ARBA" id="ARBA00023242"/>
    </source>
</evidence>
<name>A0ABD1F575_HYPHA</name>
<evidence type="ECO:0000256" key="7">
    <source>
        <dbReference type="ARBA" id="ARBA00022771"/>
    </source>
</evidence>
<dbReference type="PANTHER" id="PTHR45861">
    <property type="entry name" value="DNA POLYMERASE ALPHA CATALYTIC SUBUNIT"/>
    <property type="match status" value="1"/>
</dbReference>
<dbReference type="GO" id="GO:0033554">
    <property type="term" value="P:cellular response to stress"/>
    <property type="evidence" value="ECO:0007669"/>
    <property type="project" value="UniProtKB-ARBA"/>
</dbReference>
<dbReference type="FunFam" id="1.10.132.60:FF:000004">
    <property type="entry name" value="DNA polymerase"/>
    <property type="match status" value="1"/>
</dbReference>
<evidence type="ECO:0000256" key="10">
    <source>
        <dbReference type="ARBA" id="ARBA00023125"/>
    </source>
</evidence>
<dbReference type="GO" id="GO:0008270">
    <property type="term" value="F:zinc ion binding"/>
    <property type="evidence" value="ECO:0007669"/>
    <property type="project" value="UniProtKB-KW"/>
</dbReference>
<feature type="domain" description="DNA-directed DNA polymerase family B multifunctional" evidence="14">
    <location>
        <begin position="746"/>
        <end position="1175"/>
    </location>
</feature>
<dbReference type="SUPFAM" id="SSF90234">
    <property type="entry name" value="Zinc finger domain of DNA polymerase-alpha"/>
    <property type="match status" value="1"/>
</dbReference>
<feature type="region of interest" description="Disordered" evidence="13">
    <location>
        <begin position="1"/>
        <end position="20"/>
    </location>
</feature>
<dbReference type="NCBIfam" id="TIGR00592">
    <property type="entry name" value="pol2"/>
    <property type="match status" value="1"/>
</dbReference>
<keyword evidence="11" id="KW-0539">Nucleus</keyword>
<dbReference type="Proteomes" id="UP001566132">
    <property type="component" value="Unassembled WGS sequence"/>
</dbReference>
<dbReference type="InterPro" id="IPR024647">
    <property type="entry name" value="DNA_pol_a_cat_su_N"/>
</dbReference>
<dbReference type="InterPro" id="IPR017964">
    <property type="entry name" value="DNA-dir_DNA_pol_B_CS"/>
</dbReference>
<evidence type="ECO:0000256" key="1">
    <source>
        <dbReference type="ARBA" id="ARBA00004123"/>
    </source>
</evidence>
<dbReference type="InterPro" id="IPR006172">
    <property type="entry name" value="DNA-dir_DNA_pol_B"/>
</dbReference>
<evidence type="ECO:0000256" key="4">
    <source>
        <dbReference type="ARBA" id="ARBA00022695"/>
    </source>
</evidence>
<feature type="domain" description="DNA-directed DNA polymerase family B exonuclease" evidence="15">
    <location>
        <begin position="447"/>
        <end position="677"/>
    </location>
</feature>
<keyword evidence="6" id="KW-0479">Metal-binding</keyword>
<dbReference type="CDD" id="cd05532">
    <property type="entry name" value="POLBc_alpha"/>
    <property type="match status" value="1"/>
</dbReference>
<dbReference type="CDD" id="cd05776">
    <property type="entry name" value="DNA_polB_alpha_exo"/>
    <property type="match status" value="1"/>
</dbReference>
<evidence type="ECO:0000259" key="16">
    <source>
        <dbReference type="Pfam" id="PF08996"/>
    </source>
</evidence>
<dbReference type="InterPro" id="IPR042087">
    <property type="entry name" value="DNA_pol_B_thumb"/>
</dbReference>
<dbReference type="FunFam" id="1.10.287.690:FF:000003">
    <property type="entry name" value="DNA polymerase"/>
    <property type="match status" value="1"/>
</dbReference>
<dbReference type="EMBL" id="JBDJPC010000002">
    <property type="protein sequence ID" value="KAL1512623.1"/>
    <property type="molecule type" value="Genomic_DNA"/>
</dbReference>
<protein>
    <recommendedName>
        <fullName evidence="12">DNA polymerase</fullName>
        <ecNumber evidence="12">2.7.7.7</ecNumber>
    </recommendedName>
</protein>
<feature type="domain" description="Zinc finger DNA-directed DNA polymerase family B alpha" evidence="16">
    <location>
        <begin position="1218"/>
        <end position="1387"/>
    </location>
</feature>
<dbReference type="EC" id="2.7.7.7" evidence="12"/>
<evidence type="ECO:0000256" key="6">
    <source>
        <dbReference type="ARBA" id="ARBA00022723"/>
    </source>
</evidence>
<keyword evidence="8" id="KW-0862">Zinc</keyword>
<evidence type="ECO:0000256" key="2">
    <source>
        <dbReference type="ARBA" id="ARBA00005755"/>
    </source>
</evidence>
<dbReference type="GO" id="GO:0003677">
    <property type="term" value="F:DNA binding"/>
    <property type="evidence" value="ECO:0007669"/>
    <property type="project" value="UniProtKB-KW"/>
</dbReference>
<dbReference type="SUPFAM" id="SSF53098">
    <property type="entry name" value="Ribonuclease H-like"/>
    <property type="match status" value="1"/>
</dbReference>
<comment type="catalytic activity">
    <reaction evidence="12">
        <text>DNA(n) + a 2'-deoxyribonucleoside 5'-triphosphate = DNA(n+1) + diphosphate</text>
        <dbReference type="Rhea" id="RHEA:22508"/>
        <dbReference type="Rhea" id="RHEA-COMP:17339"/>
        <dbReference type="Rhea" id="RHEA-COMP:17340"/>
        <dbReference type="ChEBI" id="CHEBI:33019"/>
        <dbReference type="ChEBI" id="CHEBI:61560"/>
        <dbReference type="ChEBI" id="CHEBI:173112"/>
        <dbReference type="EC" id="2.7.7.7"/>
    </reaction>
</comment>
<evidence type="ECO:0000256" key="8">
    <source>
        <dbReference type="ARBA" id="ARBA00022833"/>
    </source>
</evidence>
<evidence type="ECO:0000256" key="9">
    <source>
        <dbReference type="ARBA" id="ARBA00022932"/>
    </source>
</evidence>
<evidence type="ECO:0000256" key="5">
    <source>
        <dbReference type="ARBA" id="ARBA00022705"/>
    </source>
</evidence>
<comment type="subcellular location">
    <subcellularLocation>
        <location evidence="1">Nucleus</location>
    </subcellularLocation>
</comment>
<dbReference type="Gene3D" id="3.30.420.10">
    <property type="entry name" value="Ribonuclease H-like superfamily/Ribonuclease H"/>
    <property type="match status" value="1"/>
</dbReference>
<evidence type="ECO:0000259" key="14">
    <source>
        <dbReference type="Pfam" id="PF00136"/>
    </source>
</evidence>
<dbReference type="InterPro" id="IPR038256">
    <property type="entry name" value="Pol_alpha_znc_sf"/>
</dbReference>